<name>A0A7M1STU0_9MICO</name>
<keyword evidence="2" id="KW-1185">Reference proteome</keyword>
<organism evidence="1 2">
    <name type="scientific">Ruania alkalisoli</name>
    <dbReference type="NCBI Taxonomy" id="2779775"/>
    <lineage>
        <taxon>Bacteria</taxon>
        <taxon>Bacillati</taxon>
        <taxon>Actinomycetota</taxon>
        <taxon>Actinomycetes</taxon>
        <taxon>Micrococcales</taxon>
        <taxon>Ruaniaceae</taxon>
        <taxon>Ruania</taxon>
    </lineage>
</organism>
<dbReference type="EMBL" id="CP063169">
    <property type="protein sequence ID" value="QOR70998.1"/>
    <property type="molecule type" value="Genomic_DNA"/>
</dbReference>
<dbReference type="KEGG" id="halt:IM660_01385"/>
<protein>
    <submittedName>
        <fullName evidence="1">Antitoxin</fullName>
    </submittedName>
</protein>
<gene>
    <name evidence="1" type="ORF">IM660_01385</name>
</gene>
<reference evidence="1 2" key="1">
    <citation type="submission" date="2020-10" db="EMBL/GenBank/DDBJ databases">
        <title>Haloactinobacterium sp. RN3S43, a bacterium isolated from saline soil.</title>
        <authorList>
            <person name="Sun J.-Q."/>
        </authorList>
    </citation>
    <scope>NUCLEOTIDE SEQUENCE [LARGE SCALE GENOMIC DNA]</scope>
    <source>
        <strain evidence="1 2">RN3S43</strain>
    </source>
</reference>
<dbReference type="RefSeq" id="WP_193497667.1">
    <property type="nucleotide sequence ID" value="NZ_CP063169.1"/>
</dbReference>
<accession>A0A7M1STU0</accession>
<evidence type="ECO:0000313" key="1">
    <source>
        <dbReference type="EMBL" id="QOR70998.1"/>
    </source>
</evidence>
<dbReference type="AlphaFoldDB" id="A0A7M1STU0"/>
<proteinExistence type="predicted"/>
<sequence>MSVMERRLQLLLDRARYERVAAEAARSHRSVAAVIREAIDLQFPDDRADVRARAAQSFLALQPDGVPGECAADLKRQYAEESAVRIDSL</sequence>
<evidence type="ECO:0000313" key="2">
    <source>
        <dbReference type="Proteomes" id="UP000593758"/>
    </source>
</evidence>
<dbReference type="Proteomes" id="UP000593758">
    <property type="component" value="Chromosome"/>
</dbReference>